<feature type="transmembrane region" description="Helical" evidence="10">
    <location>
        <begin position="808"/>
        <end position="827"/>
    </location>
</feature>
<feature type="compositionally biased region" description="Polar residues" evidence="9">
    <location>
        <begin position="173"/>
        <end position="186"/>
    </location>
</feature>
<feature type="compositionally biased region" description="Basic and acidic residues" evidence="9">
    <location>
        <begin position="156"/>
        <end position="170"/>
    </location>
</feature>
<feature type="compositionally biased region" description="Basic and acidic residues" evidence="9">
    <location>
        <begin position="419"/>
        <end position="428"/>
    </location>
</feature>
<feature type="transmembrane region" description="Helical" evidence="10">
    <location>
        <begin position="1082"/>
        <end position="1106"/>
    </location>
</feature>
<dbReference type="InterPro" id="IPR052192">
    <property type="entry name" value="Insect_Ionotropic_Sensory_Rcpt"/>
</dbReference>
<feature type="region of interest" description="Disordered" evidence="9">
    <location>
        <begin position="1117"/>
        <end position="1160"/>
    </location>
</feature>
<evidence type="ECO:0000256" key="1">
    <source>
        <dbReference type="ARBA" id="ARBA00004651"/>
    </source>
</evidence>
<dbReference type="PANTHER" id="PTHR42643:SF24">
    <property type="entry name" value="IONOTROPIC RECEPTOR 60A"/>
    <property type="match status" value="1"/>
</dbReference>
<reference evidence="12 13" key="1">
    <citation type="journal article" date="2022" name="Allergy">
        <title>Genome assembly and annotation of Periplaneta americana reveal a comprehensive cockroach allergen profile.</title>
        <authorList>
            <person name="Wang L."/>
            <person name="Xiong Q."/>
            <person name="Saelim N."/>
            <person name="Wang L."/>
            <person name="Nong W."/>
            <person name="Wan A.T."/>
            <person name="Shi M."/>
            <person name="Liu X."/>
            <person name="Cao Q."/>
            <person name="Hui J.H.L."/>
            <person name="Sookrung N."/>
            <person name="Leung T.F."/>
            <person name="Tungtrongchitr A."/>
            <person name="Tsui S.K.W."/>
        </authorList>
    </citation>
    <scope>NUCLEOTIDE SEQUENCE [LARGE SCALE GENOMIC DNA]</scope>
    <source>
        <strain evidence="12">PWHHKU_190912</strain>
    </source>
</reference>
<comment type="similarity">
    <text evidence="2">Belongs to the glutamate-gated ion channel (TC 1.A.10.1) family.</text>
</comment>
<protein>
    <recommendedName>
        <fullName evidence="11">Ionotropic glutamate receptor C-terminal domain-containing protein</fullName>
    </recommendedName>
</protein>
<evidence type="ECO:0000256" key="9">
    <source>
        <dbReference type="SAM" id="MobiDB-lite"/>
    </source>
</evidence>
<evidence type="ECO:0000256" key="2">
    <source>
        <dbReference type="ARBA" id="ARBA00008685"/>
    </source>
</evidence>
<comment type="subcellular location">
    <subcellularLocation>
        <location evidence="1">Cell membrane</location>
        <topology evidence="1">Multi-pass membrane protein</topology>
    </subcellularLocation>
</comment>
<name>A0ABQ8SPF1_PERAM</name>
<evidence type="ECO:0000256" key="7">
    <source>
        <dbReference type="ARBA" id="ARBA00023170"/>
    </source>
</evidence>
<feature type="region of interest" description="Disordered" evidence="9">
    <location>
        <begin position="243"/>
        <end position="265"/>
    </location>
</feature>
<dbReference type="PANTHER" id="PTHR42643">
    <property type="entry name" value="IONOTROPIC RECEPTOR 20A-RELATED"/>
    <property type="match status" value="1"/>
</dbReference>
<proteinExistence type="inferred from homology"/>
<comment type="caution">
    <text evidence="12">The sequence shown here is derived from an EMBL/GenBank/DDBJ whole genome shotgun (WGS) entry which is preliminary data.</text>
</comment>
<evidence type="ECO:0000313" key="12">
    <source>
        <dbReference type="EMBL" id="KAJ4435709.1"/>
    </source>
</evidence>
<dbReference type="Proteomes" id="UP001148838">
    <property type="component" value="Unassembled WGS sequence"/>
</dbReference>
<feature type="compositionally biased region" description="Basic and acidic residues" evidence="9">
    <location>
        <begin position="249"/>
        <end position="264"/>
    </location>
</feature>
<dbReference type="Pfam" id="PF00060">
    <property type="entry name" value="Lig_chan"/>
    <property type="match status" value="1"/>
</dbReference>
<feature type="transmembrane region" description="Helical" evidence="10">
    <location>
        <begin position="878"/>
        <end position="900"/>
    </location>
</feature>
<dbReference type="Gene3D" id="1.10.287.70">
    <property type="match status" value="1"/>
</dbReference>
<evidence type="ECO:0000256" key="5">
    <source>
        <dbReference type="ARBA" id="ARBA00022989"/>
    </source>
</evidence>
<feature type="compositionally biased region" description="Acidic residues" evidence="9">
    <location>
        <begin position="1118"/>
        <end position="1135"/>
    </location>
</feature>
<evidence type="ECO:0000256" key="3">
    <source>
        <dbReference type="ARBA" id="ARBA00022475"/>
    </source>
</evidence>
<dbReference type="EMBL" id="JAJSOF020000023">
    <property type="protein sequence ID" value="KAJ4435709.1"/>
    <property type="molecule type" value="Genomic_DNA"/>
</dbReference>
<keyword evidence="6 10" id="KW-0472">Membrane</keyword>
<feature type="compositionally biased region" description="Basic and acidic residues" evidence="9">
    <location>
        <begin position="309"/>
        <end position="324"/>
    </location>
</feature>
<accession>A0ABQ8SPF1</accession>
<dbReference type="SUPFAM" id="SSF81321">
    <property type="entry name" value="Family A G protein-coupled receptor-like"/>
    <property type="match status" value="1"/>
</dbReference>
<keyword evidence="13" id="KW-1185">Reference proteome</keyword>
<dbReference type="SUPFAM" id="SSF53850">
    <property type="entry name" value="Periplasmic binding protein-like II"/>
    <property type="match status" value="1"/>
</dbReference>
<evidence type="ECO:0000256" key="10">
    <source>
        <dbReference type="SAM" id="Phobius"/>
    </source>
</evidence>
<keyword evidence="5 10" id="KW-1133">Transmembrane helix</keyword>
<dbReference type="Gene3D" id="3.40.190.10">
    <property type="entry name" value="Periplasmic binding protein-like II"/>
    <property type="match status" value="1"/>
</dbReference>
<keyword evidence="4 10" id="KW-0812">Transmembrane</keyword>
<feature type="compositionally biased region" description="Basic residues" evidence="9">
    <location>
        <begin position="368"/>
        <end position="378"/>
    </location>
</feature>
<feature type="region of interest" description="Disordered" evidence="9">
    <location>
        <begin position="305"/>
        <end position="456"/>
    </location>
</feature>
<keyword evidence="7" id="KW-0675">Receptor</keyword>
<sequence length="1304" mass="149439">MRHEQEDIMSVNPKISSTEDTKNGNHAIHEENVKIYNHSFKNARRLSNRGRFGITTISLGRQIQADEKKVGGVKMSELFNRKIQGLTTILSTYQTASEGSEDWEQQGPELYNISKQDSTTRMPILYKRPKQSLDWKVNELRLHYRGALDRATLPKQETKTDANQNEKEDTQEIPPTSTQEVQVNKNQRSEERRPGYPNHDNQEFTTSPPRKQIQIKLEQDVKEERPKELNYNNQEFNTMLSTKQATTERNQDVKEERPAQKNENQKYNTMSPIKQTQVEQNQEVRVEHLNGNKGEYNTMLPTKQATTERNQDIKEERPVQKNENQKYNTMSPIKQTQVEQSQETISAANKTGKNKNVKIEENHDGKNGKAKPFNRRKQGFTTMLPIHTEQYEEEKEESAGPPERGKGGFTTISPTQTERNPDQKEGRTRTNRGKQGFATLAPTQPTQTERKGGKKDKQSLVDLLVENITLISKHSLADNCGNSSDSLQTPPVIKLINFIATRYLYLCITIIIYDDYYERQYHLINRLMNTYPLTYIHGKVLGNQTLQNPELLDPLDTRCRDFLLLVKDINSAGAILGAHSISRVIILSQASNWRIQEFLSSPLSQNIINILVIGNNQNSYFQKQEDGFRQRENADINMYTHNLFVDGLGSSSLQILTAWRCGALTRPTTNLFPEKLREGFRGHRFVVAAGHQPPFVVNRGRVFDGQRVSTIWDGLEIRLLWLMGEMLDFSFIVKEPPGASFLPEASNLVVKNVLEGLADIGVAGVYVTPSRINELTMSSPHTQDCVTFLTLTSTALPRYRAIMGPFHWTVWLTLTLTYLLAIFPIAFSDSHSLTHLLKNPWQMENMFWYVFGTFTNCFTFKGKHSWTHSEKAATRMLIGWYWVFSIIISACYTGCIIAFVTMPVYPAYVDNVNEVVQQGLHAGTLSDGGWRYWFNDSFDPVTNKLFEKMEYLPDLESAVHNVTTAYYRDYAFLGSWSLLDYTIRMNYSRYHGKRSYMHVGRSCFVPFSVAMIFPPRSPHSNVMSQMLLRIIQSGLIKKLKRDLEWDLRRSATGKLLAASGGPSLRAARAEERKLTLEDVTGMFLLLGAGFGIAALVWTIEVIAWICKKIKQKLFPNENECEDGDNNETDNVENIDDNLNSDIDDTGYPIPTKRRVHSSPSADVRCRPRQVFDEQSIYHLSLDRTNRLRCLVPLQSTDGLPVTSSPKLKRRRMQTPRPSYTFIIEREADDGSYEFSSSSMPQNADTNSDDVEKYFGARVHRHDCYLTANEDPTSLVSVQYEDNRLRPPQIQHLEERPIIHRPFSF</sequence>
<gene>
    <name evidence="12" type="ORF">ANN_18325</name>
</gene>
<feature type="compositionally biased region" description="Basic and acidic residues" evidence="9">
    <location>
        <begin position="357"/>
        <end position="367"/>
    </location>
</feature>
<keyword evidence="3" id="KW-1003">Cell membrane</keyword>
<keyword evidence="8" id="KW-0325">Glycoprotein</keyword>
<feature type="compositionally biased region" description="Polar residues" evidence="9">
    <location>
        <begin position="325"/>
        <end position="351"/>
    </location>
</feature>
<dbReference type="InterPro" id="IPR001320">
    <property type="entry name" value="Iontro_rcpt_C"/>
</dbReference>
<feature type="domain" description="Ionotropic glutamate receptor C-terminal" evidence="11">
    <location>
        <begin position="808"/>
        <end position="1090"/>
    </location>
</feature>
<evidence type="ECO:0000256" key="4">
    <source>
        <dbReference type="ARBA" id="ARBA00022692"/>
    </source>
</evidence>
<feature type="region of interest" description="Disordered" evidence="9">
    <location>
        <begin position="151"/>
        <end position="212"/>
    </location>
</feature>
<organism evidence="12 13">
    <name type="scientific">Periplaneta americana</name>
    <name type="common">American cockroach</name>
    <name type="synonym">Blatta americana</name>
    <dbReference type="NCBI Taxonomy" id="6978"/>
    <lineage>
        <taxon>Eukaryota</taxon>
        <taxon>Metazoa</taxon>
        <taxon>Ecdysozoa</taxon>
        <taxon>Arthropoda</taxon>
        <taxon>Hexapoda</taxon>
        <taxon>Insecta</taxon>
        <taxon>Pterygota</taxon>
        <taxon>Neoptera</taxon>
        <taxon>Polyneoptera</taxon>
        <taxon>Dictyoptera</taxon>
        <taxon>Blattodea</taxon>
        <taxon>Blattoidea</taxon>
        <taxon>Blattidae</taxon>
        <taxon>Blattinae</taxon>
        <taxon>Periplaneta</taxon>
    </lineage>
</organism>
<evidence type="ECO:0000256" key="6">
    <source>
        <dbReference type="ARBA" id="ARBA00023136"/>
    </source>
</evidence>
<evidence type="ECO:0000259" key="11">
    <source>
        <dbReference type="Pfam" id="PF00060"/>
    </source>
</evidence>
<evidence type="ECO:0000313" key="13">
    <source>
        <dbReference type="Proteomes" id="UP001148838"/>
    </source>
</evidence>
<evidence type="ECO:0000256" key="8">
    <source>
        <dbReference type="ARBA" id="ARBA00023180"/>
    </source>
</evidence>